<dbReference type="Pfam" id="PF00078">
    <property type="entry name" value="RVT_1"/>
    <property type="match status" value="1"/>
</dbReference>
<dbReference type="PANTHER" id="PTHR31635:SF196">
    <property type="entry name" value="REVERSE TRANSCRIPTASE DOMAIN-CONTAINING PROTEIN-RELATED"/>
    <property type="match status" value="1"/>
</dbReference>
<keyword evidence="3" id="KW-1185">Reference proteome</keyword>
<protein>
    <recommendedName>
        <fullName evidence="1">Reverse transcriptase domain-containing protein</fullName>
    </recommendedName>
</protein>
<name>A0ABR0NEB4_GOSAR</name>
<evidence type="ECO:0000313" key="3">
    <source>
        <dbReference type="Proteomes" id="UP001358586"/>
    </source>
</evidence>
<dbReference type="Proteomes" id="UP001358586">
    <property type="component" value="Chromosome 10"/>
</dbReference>
<dbReference type="InterPro" id="IPR000477">
    <property type="entry name" value="RT_dom"/>
</dbReference>
<organism evidence="2 3">
    <name type="scientific">Gossypium arboreum</name>
    <name type="common">Tree cotton</name>
    <name type="synonym">Gossypium nanking</name>
    <dbReference type="NCBI Taxonomy" id="29729"/>
    <lineage>
        <taxon>Eukaryota</taxon>
        <taxon>Viridiplantae</taxon>
        <taxon>Streptophyta</taxon>
        <taxon>Embryophyta</taxon>
        <taxon>Tracheophyta</taxon>
        <taxon>Spermatophyta</taxon>
        <taxon>Magnoliopsida</taxon>
        <taxon>eudicotyledons</taxon>
        <taxon>Gunneridae</taxon>
        <taxon>Pentapetalae</taxon>
        <taxon>rosids</taxon>
        <taxon>malvids</taxon>
        <taxon>Malvales</taxon>
        <taxon>Malvaceae</taxon>
        <taxon>Malvoideae</taxon>
        <taxon>Gossypium</taxon>
    </lineage>
</organism>
<dbReference type="PANTHER" id="PTHR31635">
    <property type="entry name" value="REVERSE TRANSCRIPTASE DOMAIN-CONTAINING PROTEIN-RELATED"/>
    <property type="match status" value="1"/>
</dbReference>
<feature type="domain" description="Reverse transcriptase" evidence="1">
    <location>
        <begin position="1"/>
        <end position="123"/>
    </location>
</feature>
<evidence type="ECO:0000259" key="1">
    <source>
        <dbReference type="PROSITE" id="PS50878"/>
    </source>
</evidence>
<proteinExistence type="predicted"/>
<sequence length="123" mass="13950">MTIKINLEKAYDQVRWDFIDASLQATSILNYLRKVIISTISISTIQVLWNGVPMAKFRPARGIKQGCPLSPYLSVLCMEWLGHFIRSALSKGVWKPIRLSHSGPVFSHLFFVDDLVILCIADE</sequence>
<evidence type="ECO:0000313" key="2">
    <source>
        <dbReference type="EMBL" id="KAK5793328.1"/>
    </source>
</evidence>
<dbReference type="EMBL" id="JARKNE010000010">
    <property type="protein sequence ID" value="KAK5793328.1"/>
    <property type="molecule type" value="Genomic_DNA"/>
</dbReference>
<comment type="caution">
    <text evidence="2">The sequence shown here is derived from an EMBL/GenBank/DDBJ whole genome shotgun (WGS) entry which is preliminary data.</text>
</comment>
<accession>A0ABR0NEB4</accession>
<reference evidence="2 3" key="1">
    <citation type="submission" date="2023-03" db="EMBL/GenBank/DDBJ databases">
        <title>WGS of Gossypium arboreum.</title>
        <authorList>
            <person name="Yu D."/>
        </authorList>
    </citation>
    <scope>NUCLEOTIDE SEQUENCE [LARGE SCALE GENOMIC DNA]</scope>
    <source>
        <tissue evidence="2">Leaf</tissue>
    </source>
</reference>
<gene>
    <name evidence="2" type="ORF">PVK06_034471</name>
</gene>
<dbReference type="PROSITE" id="PS50878">
    <property type="entry name" value="RT_POL"/>
    <property type="match status" value="1"/>
</dbReference>